<dbReference type="Gene3D" id="3.30.70.270">
    <property type="match status" value="2"/>
</dbReference>
<feature type="region of interest" description="Disordered" evidence="38">
    <location>
        <begin position="68"/>
        <end position="99"/>
    </location>
</feature>
<dbReference type="EMBL" id="KL363254">
    <property type="protein sequence ID" value="KFD50343.1"/>
    <property type="molecule type" value="Genomic_DNA"/>
</dbReference>
<dbReference type="Pfam" id="PF17921">
    <property type="entry name" value="Integrase_H2C2"/>
    <property type="match status" value="1"/>
</dbReference>
<keyword evidence="27" id="KW-0238">DNA-binding</keyword>
<evidence type="ECO:0000256" key="1">
    <source>
        <dbReference type="ARBA" id="ARBA00000077"/>
    </source>
</evidence>
<keyword evidence="28" id="KW-0233">DNA recombination</keyword>
<evidence type="ECO:0000256" key="10">
    <source>
        <dbReference type="ARBA" id="ARBA00022695"/>
    </source>
</evidence>
<evidence type="ECO:0000256" key="19">
    <source>
        <dbReference type="ARBA" id="ARBA00022833"/>
    </source>
</evidence>
<keyword evidence="11" id="KW-0540">Nuclease</keyword>
<comment type="function">
    <text evidence="34">Capsid protein (CA) is the structural component of the virus-like particle (VLP), forming the shell that encapsulates the genomic RNA-nucleocapsid complex.</text>
</comment>
<evidence type="ECO:0000256" key="36">
    <source>
        <dbReference type="ARBA" id="ARBA00082890"/>
    </source>
</evidence>
<keyword evidence="43" id="KW-1185">Reference proteome</keyword>
<comment type="function">
    <text evidence="2">The aspartyl protease (PR) mediates the proteolytic cleavages of the Gag and Gag-Pol polyproteins after assembly of the VLP.</text>
</comment>
<dbReference type="EC" id="2.7.7.49" evidence="5"/>
<evidence type="ECO:0000256" key="2">
    <source>
        <dbReference type="ARBA" id="ARBA00002180"/>
    </source>
</evidence>
<dbReference type="FunFam" id="1.10.340.70:FF:000001">
    <property type="entry name" value="Retrovirus-related Pol polyprotein from transposon gypsy-like Protein"/>
    <property type="match status" value="1"/>
</dbReference>
<evidence type="ECO:0000256" key="5">
    <source>
        <dbReference type="ARBA" id="ARBA00012493"/>
    </source>
</evidence>
<keyword evidence="21" id="KW-0460">Magnesium</keyword>
<evidence type="ECO:0000256" key="13">
    <source>
        <dbReference type="ARBA" id="ARBA00022741"/>
    </source>
</evidence>
<dbReference type="GO" id="GO:0005634">
    <property type="term" value="C:nucleus"/>
    <property type="evidence" value="ECO:0007669"/>
    <property type="project" value="UniProtKB-SubCell"/>
</dbReference>
<keyword evidence="26" id="KW-0917">Virion maturation</keyword>
<sequence>MQRPTESIDDFAEDLRCLALKVDKGDRDTMEQFVLGLRDQAAQQHLVDRGSMTLDEAVQAAKQFMAGQSTVREMRRNRPSLRGSSSEEDYRTHPKELHDQEKQSIMALLHSMDRRLSKLEVPGHGIERGNVRSHEGQNAAVVEKTRSRTNATCFICASTGHFARQCPLRRQKQNTTDELAMGLMNASLPLENGHLPYVDVLLPNGMSIRALVDTGAAATFAHENLLKHCRIPAQPFNQREFKAIDGARVRPKCTAQLELTCLGKTIGIDVLILPSSPCLLALGTDALRMLGMTVELSMKGSLVKLANDGCSNDVDLRQVPAETVLKDDSVASAMARVTYGDQLNKEQRTELEKVVKSFPQLFTKAENGTMTPHGITHRINTQAVNPIKCRPYRVSSSERKAINEQVNEMLKDGTIEKSKSPWSFPVVMVRKQDASWRFCVDYRRLNAITKRDVYPLPRMDDVLDRLGGARYFSKLDLKNGYWQIPVEPSDREKTAFVTPDGLYQFTKMPFGLSNAPASFSRLMDQALVDLKWTVCLTYMDDILVFSATFEEHLNRLRAVLDVLSRNGLRLQPTKCVVGAEKTEYLGHIIDPTGLRPLPAKVEAISSFPRPQTVRQLRRFIGMSSYYRRFIQNYAGMARPLHLLLKKTEARKWGDAQEKAFVQLKEKMKNPPILQHFHDNWCTALHCDASQDGLGAVLIQSKDGKEHVVTYLSRLLTSTERRYHSNELECLAVVWALRMVRPYVLGRKFKIVTDNSAVKWLFGRHQLNDKFGRWVMAVTEYLDDCEFVHRSGRMNVIPDALSRAPVGPEVSEAEIVEEALLCTAVCDGVSREELEILQMADLELRRIRDWLDSGLVQTEEDKRKLNVQEEFRLVDGILYRKNHDQGRPWRLAIPLNLRRNIVVSTHAPPTAGHLGVEKTVNRLRKRYWWPNIMKTAREVVLACPICQKRKVGSGKPPGLLQSIELPSKPFEVLGIDHLGPFPLTGKGNRYIIVCIDYLTKWVELMAVADTTSQKVADFLMKSIVLRHGVPKKLISDQGTAFTAEKLKTTLGKLKIEHGMASSSHPQSNGLVERVNRTLSSILAAYVNSKHANWDDFVPYAMFAINTMDQSSTKLSPFELVYGRLAVLPTDSCFPWPEQAVETYDAFKRRVQNLRALARSRCMEAQKKQKILYDRGRKGNVSFRSGDLVLVRRVVRRVGRSAKLLPRFVGPFRVDQK</sequence>
<evidence type="ECO:0000256" key="27">
    <source>
        <dbReference type="ARBA" id="ARBA00023125"/>
    </source>
</evidence>
<feature type="domain" description="Reverse transcriptase" evidence="40">
    <location>
        <begin position="410"/>
        <end position="589"/>
    </location>
</feature>
<keyword evidence="29" id="KW-0539">Nucleus</keyword>
<evidence type="ECO:0000256" key="20">
    <source>
        <dbReference type="ARBA" id="ARBA00022840"/>
    </source>
</evidence>
<dbReference type="Pfam" id="PF00665">
    <property type="entry name" value="rve"/>
    <property type="match status" value="1"/>
</dbReference>
<comment type="subcellular location">
    <subcellularLocation>
        <location evidence="4">Cytoplasm</location>
    </subcellularLocation>
    <subcellularLocation>
        <location evidence="3">Nucleus</location>
    </subcellularLocation>
</comment>
<keyword evidence="20" id="KW-0067">ATP-binding</keyword>
<keyword evidence="16" id="KW-0255">Endonuclease</keyword>
<dbReference type="GO" id="GO:0075523">
    <property type="term" value="P:viral translational frameshifting"/>
    <property type="evidence" value="ECO:0007669"/>
    <property type="project" value="UniProtKB-KW"/>
</dbReference>
<dbReference type="SMART" id="SM00343">
    <property type="entry name" value="ZnF_C2HC"/>
    <property type="match status" value="1"/>
</dbReference>
<dbReference type="Pfam" id="PF17919">
    <property type="entry name" value="RT_RNaseH_2"/>
    <property type="match status" value="1"/>
</dbReference>
<evidence type="ECO:0000256" key="7">
    <source>
        <dbReference type="ARBA" id="ARBA00022612"/>
    </source>
</evidence>
<dbReference type="GO" id="GO:0005737">
    <property type="term" value="C:cytoplasm"/>
    <property type="evidence" value="ECO:0007669"/>
    <property type="project" value="UniProtKB-SubCell"/>
</dbReference>
<dbReference type="InterPro" id="IPR000477">
    <property type="entry name" value="RT_dom"/>
</dbReference>
<evidence type="ECO:0000256" key="17">
    <source>
        <dbReference type="ARBA" id="ARBA00022771"/>
    </source>
</evidence>
<dbReference type="FunFam" id="3.10.20.370:FF:000001">
    <property type="entry name" value="Retrovirus-related Pol polyprotein from transposon 17.6-like protein"/>
    <property type="match status" value="1"/>
</dbReference>
<evidence type="ECO:0000256" key="38">
    <source>
        <dbReference type="SAM" id="MobiDB-lite"/>
    </source>
</evidence>
<dbReference type="InterPro" id="IPR050951">
    <property type="entry name" value="Retrovirus_Pol_polyprotein"/>
</dbReference>
<evidence type="ECO:0000256" key="3">
    <source>
        <dbReference type="ARBA" id="ARBA00004123"/>
    </source>
</evidence>
<keyword evidence="22" id="KW-0694">RNA-binding</keyword>
<dbReference type="InterPro" id="IPR041588">
    <property type="entry name" value="Integrase_H2C2"/>
</dbReference>
<evidence type="ECO:0000256" key="33">
    <source>
        <dbReference type="ARBA" id="ARBA00055265"/>
    </source>
</evidence>
<dbReference type="GO" id="GO:0042575">
    <property type="term" value="C:DNA polymerase complex"/>
    <property type="evidence" value="ECO:0007669"/>
    <property type="project" value="UniProtKB-ARBA"/>
</dbReference>
<dbReference type="SUPFAM" id="SSF53098">
    <property type="entry name" value="Ribonuclease H-like"/>
    <property type="match status" value="1"/>
</dbReference>
<comment type="function">
    <text evidence="32">Integrase (IN) targets the VLP to the nucleus, where a subparticle preintegration complex (PIC) containing at least integrase and the newly synthesized dsDNA copy of the retrotransposon must transit the nuclear membrane. Once in the nucleus, integrase performs the integration of the dsDNA into the host genome.</text>
</comment>
<dbReference type="Pfam" id="PF00098">
    <property type="entry name" value="zf-CCHC"/>
    <property type="match status" value="1"/>
</dbReference>
<dbReference type="PANTHER" id="PTHR37984:SF5">
    <property type="entry name" value="PROTEIN NYNRIN-LIKE"/>
    <property type="match status" value="1"/>
</dbReference>
<keyword evidence="19" id="KW-0862">Zinc</keyword>
<evidence type="ECO:0000256" key="37">
    <source>
        <dbReference type="PROSITE-ProRule" id="PRU00047"/>
    </source>
</evidence>
<reference evidence="42 43" key="1">
    <citation type="journal article" date="2014" name="Nat. Genet.">
        <title>Genome and transcriptome of the porcine whipworm Trichuris suis.</title>
        <authorList>
            <person name="Jex A.R."/>
            <person name="Nejsum P."/>
            <person name="Schwarz E.M."/>
            <person name="Hu L."/>
            <person name="Young N.D."/>
            <person name="Hall R.S."/>
            <person name="Korhonen P.K."/>
            <person name="Liao S."/>
            <person name="Thamsborg S."/>
            <person name="Xia J."/>
            <person name="Xu P."/>
            <person name="Wang S."/>
            <person name="Scheerlinck J.P."/>
            <person name="Hofmann A."/>
            <person name="Sternberg P.W."/>
            <person name="Wang J."/>
            <person name="Gasser R.B."/>
        </authorList>
    </citation>
    <scope>NUCLEOTIDE SEQUENCE [LARGE SCALE GENOMIC DNA]</scope>
    <source>
        <strain evidence="42">DCEP-RM93M</strain>
    </source>
</reference>
<keyword evidence="18" id="KW-0378">Hydrolase</keyword>
<dbReference type="InterPro" id="IPR001584">
    <property type="entry name" value="Integrase_cat-core"/>
</dbReference>
<evidence type="ECO:0000256" key="4">
    <source>
        <dbReference type="ARBA" id="ARBA00004496"/>
    </source>
</evidence>
<dbReference type="GO" id="GO:0003964">
    <property type="term" value="F:RNA-directed DNA polymerase activity"/>
    <property type="evidence" value="ECO:0007669"/>
    <property type="project" value="UniProtKB-KW"/>
</dbReference>
<evidence type="ECO:0000256" key="15">
    <source>
        <dbReference type="ARBA" id="ARBA00022758"/>
    </source>
</evidence>
<evidence type="ECO:0000256" key="28">
    <source>
        <dbReference type="ARBA" id="ARBA00023172"/>
    </source>
</evidence>
<dbReference type="Gene3D" id="1.10.340.70">
    <property type="match status" value="1"/>
</dbReference>
<dbReference type="FunFam" id="3.30.70.270:FF:000026">
    <property type="entry name" value="Transposon Ty3-G Gag-Pol polyprotein"/>
    <property type="match status" value="1"/>
</dbReference>
<dbReference type="GO" id="GO:0015074">
    <property type="term" value="P:DNA integration"/>
    <property type="evidence" value="ECO:0007669"/>
    <property type="project" value="UniProtKB-KW"/>
</dbReference>
<dbReference type="InterPro" id="IPR036875">
    <property type="entry name" value="Znf_CCHC_sf"/>
</dbReference>
<evidence type="ECO:0000256" key="24">
    <source>
        <dbReference type="ARBA" id="ARBA00022918"/>
    </source>
</evidence>
<dbReference type="GO" id="GO:0019899">
    <property type="term" value="F:enzyme binding"/>
    <property type="evidence" value="ECO:0007669"/>
    <property type="project" value="UniProtKB-ARBA"/>
</dbReference>
<dbReference type="GO" id="GO:0006310">
    <property type="term" value="P:DNA recombination"/>
    <property type="evidence" value="ECO:0007669"/>
    <property type="project" value="UniProtKB-KW"/>
</dbReference>
<dbReference type="Pfam" id="PF00078">
    <property type="entry name" value="RVT_1"/>
    <property type="match status" value="1"/>
</dbReference>
<dbReference type="GO" id="GO:0003887">
    <property type="term" value="F:DNA-directed DNA polymerase activity"/>
    <property type="evidence" value="ECO:0007669"/>
    <property type="project" value="UniProtKB-KW"/>
</dbReference>
<evidence type="ECO:0000256" key="8">
    <source>
        <dbReference type="ARBA" id="ARBA00022670"/>
    </source>
</evidence>
<dbReference type="PROSITE" id="PS50994">
    <property type="entry name" value="INTEGRASE"/>
    <property type="match status" value="1"/>
</dbReference>
<dbReference type="Gene3D" id="4.10.60.10">
    <property type="entry name" value="Zinc finger, CCHC-type"/>
    <property type="match status" value="1"/>
</dbReference>
<keyword evidence="15" id="KW-0688">Ribosomal frameshifting</keyword>
<feature type="non-terminal residue" evidence="42">
    <location>
        <position position="1215"/>
    </location>
</feature>
<comment type="subunit">
    <text evidence="35">The protease is a homodimer, whose active site consists of two apposed aspartic acid residues.</text>
</comment>
<evidence type="ECO:0000259" key="41">
    <source>
        <dbReference type="PROSITE" id="PS50994"/>
    </source>
</evidence>
<evidence type="ECO:0000256" key="16">
    <source>
        <dbReference type="ARBA" id="ARBA00022759"/>
    </source>
</evidence>
<dbReference type="FunFam" id="3.10.10.10:FF:000007">
    <property type="entry name" value="Retrovirus-related Pol polyprotein from transposon 17.6-like Protein"/>
    <property type="match status" value="1"/>
</dbReference>
<accession>A0A085LZE7</accession>
<evidence type="ECO:0000256" key="12">
    <source>
        <dbReference type="ARBA" id="ARBA00022723"/>
    </source>
</evidence>
<dbReference type="SUPFAM" id="SSF56672">
    <property type="entry name" value="DNA/RNA polymerases"/>
    <property type="match status" value="1"/>
</dbReference>
<evidence type="ECO:0000259" key="39">
    <source>
        <dbReference type="PROSITE" id="PS50158"/>
    </source>
</evidence>
<evidence type="ECO:0000313" key="42">
    <source>
        <dbReference type="EMBL" id="KFD50343.1"/>
    </source>
</evidence>
<dbReference type="GO" id="GO:0004190">
    <property type="term" value="F:aspartic-type endopeptidase activity"/>
    <property type="evidence" value="ECO:0007669"/>
    <property type="project" value="UniProtKB-KW"/>
</dbReference>
<keyword evidence="23" id="KW-0229">DNA integration</keyword>
<dbReference type="PANTHER" id="PTHR37984">
    <property type="entry name" value="PROTEIN CBG26694"/>
    <property type="match status" value="1"/>
</dbReference>
<feature type="compositionally biased region" description="Basic and acidic residues" evidence="38">
    <location>
        <begin position="88"/>
        <end position="99"/>
    </location>
</feature>
<protein>
    <recommendedName>
        <fullName evidence="5">RNA-directed DNA polymerase</fullName>
        <ecNumber evidence="5">2.7.7.49</ecNumber>
    </recommendedName>
    <alternativeName>
        <fullName evidence="36">Gag3-Pol3</fullName>
    </alternativeName>
</protein>
<comment type="function">
    <text evidence="31">Reverse transcriptase/ribonuclease H (RT) is a multifunctional enzyme that catalyzes the conversion of the retro-elements RNA genome into dsDNA within the VLP. The enzyme displays a DNA polymerase activity that can copy either DNA or RNA templates, and a ribonuclease H (RNase H) activity that cleaves the RNA strand of RNA-DNA heteroduplexes during plus-strand synthesis and hydrolyzes RNA primers. The conversion leads to a linear dsDNA copy of the retrotransposon that includes long terminal repeats (LTRs) at both ends.</text>
</comment>
<dbReference type="GO" id="GO:0008270">
    <property type="term" value="F:zinc ion binding"/>
    <property type="evidence" value="ECO:0007669"/>
    <property type="project" value="UniProtKB-KW"/>
</dbReference>
<name>A0A085LZE7_9BILA</name>
<keyword evidence="6" id="KW-0963">Cytoplasm</keyword>
<dbReference type="GO" id="GO:0003723">
    <property type="term" value="F:RNA binding"/>
    <property type="evidence" value="ECO:0007669"/>
    <property type="project" value="UniProtKB-KW"/>
</dbReference>
<dbReference type="CDD" id="cd09274">
    <property type="entry name" value="RNase_HI_RT_Ty3"/>
    <property type="match status" value="1"/>
</dbReference>
<evidence type="ECO:0000313" key="43">
    <source>
        <dbReference type="Proteomes" id="UP000030764"/>
    </source>
</evidence>
<dbReference type="CDD" id="cd01647">
    <property type="entry name" value="RT_LTR"/>
    <property type="match status" value="1"/>
</dbReference>
<dbReference type="InterPro" id="IPR041577">
    <property type="entry name" value="RT_RNaseH_2"/>
</dbReference>
<keyword evidence="30" id="KW-0511">Multifunctional enzyme</keyword>
<evidence type="ECO:0000256" key="18">
    <source>
        <dbReference type="ARBA" id="ARBA00022801"/>
    </source>
</evidence>
<gene>
    <name evidence="42" type="ORF">M513_08725</name>
</gene>
<keyword evidence="8" id="KW-0645">Protease</keyword>
<evidence type="ECO:0000256" key="32">
    <source>
        <dbReference type="ARBA" id="ARBA00025615"/>
    </source>
</evidence>
<dbReference type="GO" id="GO:0006508">
    <property type="term" value="P:proteolysis"/>
    <property type="evidence" value="ECO:0007669"/>
    <property type="project" value="UniProtKB-KW"/>
</dbReference>
<evidence type="ECO:0000256" key="22">
    <source>
        <dbReference type="ARBA" id="ARBA00022884"/>
    </source>
</evidence>
<dbReference type="Proteomes" id="UP000030764">
    <property type="component" value="Unassembled WGS sequence"/>
</dbReference>
<keyword evidence="24" id="KW-0695">RNA-directed DNA polymerase</keyword>
<keyword evidence="9" id="KW-0808">Transferase</keyword>
<keyword evidence="14" id="KW-0064">Aspartyl protease</keyword>
<dbReference type="FunFam" id="3.30.420.10:FF:000032">
    <property type="entry name" value="Retrovirus-related Pol polyprotein from transposon 297-like Protein"/>
    <property type="match status" value="1"/>
</dbReference>
<dbReference type="InterPro" id="IPR001878">
    <property type="entry name" value="Znf_CCHC"/>
</dbReference>
<evidence type="ECO:0000256" key="31">
    <source>
        <dbReference type="ARBA" id="ARBA00025590"/>
    </source>
</evidence>
<evidence type="ECO:0000256" key="34">
    <source>
        <dbReference type="ARBA" id="ARBA00055383"/>
    </source>
</evidence>
<keyword evidence="17 37" id="KW-0863">Zinc-finger</keyword>
<dbReference type="InterPro" id="IPR021109">
    <property type="entry name" value="Peptidase_aspartic_dom_sf"/>
</dbReference>
<dbReference type="InterPro" id="IPR043502">
    <property type="entry name" value="DNA/RNA_pol_sf"/>
</dbReference>
<organism evidence="42 43">
    <name type="scientific">Trichuris suis</name>
    <name type="common">pig whipworm</name>
    <dbReference type="NCBI Taxonomy" id="68888"/>
    <lineage>
        <taxon>Eukaryota</taxon>
        <taxon>Metazoa</taxon>
        <taxon>Ecdysozoa</taxon>
        <taxon>Nematoda</taxon>
        <taxon>Enoplea</taxon>
        <taxon>Dorylaimia</taxon>
        <taxon>Trichinellida</taxon>
        <taxon>Trichuridae</taxon>
        <taxon>Trichuris</taxon>
    </lineage>
</organism>
<dbReference type="GO" id="GO:0003677">
    <property type="term" value="F:DNA binding"/>
    <property type="evidence" value="ECO:0007669"/>
    <property type="project" value="UniProtKB-KW"/>
</dbReference>
<keyword evidence="7" id="KW-1188">Viral release from host cell</keyword>
<evidence type="ECO:0000256" key="29">
    <source>
        <dbReference type="ARBA" id="ARBA00023242"/>
    </source>
</evidence>
<dbReference type="PROSITE" id="PS50878">
    <property type="entry name" value="RT_POL"/>
    <property type="match status" value="1"/>
</dbReference>
<proteinExistence type="predicted"/>
<evidence type="ECO:0000259" key="40">
    <source>
        <dbReference type="PROSITE" id="PS50878"/>
    </source>
</evidence>
<evidence type="ECO:0000256" key="6">
    <source>
        <dbReference type="ARBA" id="ARBA00022490"/>
    </source>
</evidence>
<dbReference type="SUPFAM" id="SSF50630">
    <property type="entry name" value="Acid proteases"/>
    <property type="match status" value="1"/>
</dbReference>
<keyword evidence="25" id="KW-0239">DNA-directed DNA polymerase</keyword>
<feature type="domain" description="CCHC-type" evidence="39">
    <location>
        <begin position="153"/>
        <end position="167"/>
    </location>
</feature>
<evidence type="ECO:0000256" key="21">
    <source>
        <dbReference type="ARBA" id="ARBA00022842"/>
    </source>
</evidence>
<dbReference type="GO" id="GO:0004523">
    <property type="term" value="F:RNA-DNA hybrid ribonuclease activity"/>
    <property type="evidence" value="ECO:0007669"/>
    <property type="project" value="UniProtKB-EC"/>
</dbReference>
<keyword evidence="12" id="KW-0479">Metal-binding</keyword>
<dbReference type="InterPro" id="IPR043128">
    <property type="entry name" value="Rev_trsase/Diguanyl_cyclase"/>
</dbReference>
<evidence type="ECO:0000256" key="23">
    <source>
        <dbReference type="ARBA" id="ARBA00022908"/>
    </source>
</evidence>
<keyword evidence="13" id="KW-0547">Nucleotide-binding</keyword>
<dbReference type="InterPro" id="IPR012337">
    <property type="entry name" value="RNaseH-like_sf"/>
</dbReference>
<keyword evidence="10" id="KW-0548">Nucleotidyltransferase</keyword>
<evidence type="ECO:0000256" key="14">
    <source>
        <dbReference type="ARBA" id="ARBA00022750"/>
    </source>
</evidence>
<evidence type="ECO:0000256" key="11">
    <source>
        <dbReference type="ARBA" id="ARBA00022722"/>
    </source>
</evidence>
<evidence type="ECO:0000256" key="25">
    <source>
        <dbReference type="ARBA" id="ARBA00022932"/>
    </source>
</evidence>
<feature type="domain" description="Integrase catalytic" evidence="41">
    <location>
        <begin position="964"/>
        <end position="1123"/>
    </location>
</feature>
<evidence type="ECO:0000256" key="35">
    <source>
        <dbReference type="ARBA" id="ARBA00063849"/>
    </source>
</evidence>
<dbReference type="Gene3D" id="2.40.70.10">
    <property type="entry name" value="Acid Proteases"/>
    <property type="match status" value="1"/>
</dbReference>
<dbReference type="Gene3D" id="3.30.420.10">
    <property type="entry name" value="Ribonuclease H-like superfamily/Ribonuclease H"/>
    <property type="match status" value="1"/>
</dbReference>
<comment type="catalytic activity">
    <reaction evidence="1">
        <text>Endonucleolytic cleavage to 5'-phosphomonoester.</text>
        <dbReference type="EC" id="3.1.26.4"/>
    </reaction>
</comment>
<evidence type="ECO:0000256" key="9">
    <source>
        <dbReference type="ARBA" id="ARBA00022679"/>
    </source>
</evidence>
<dbReference type="CDD" id="cd00303">
    <property type="entry name" value="retropepsin_like"/>
    <property type="match status" value="1"/>
</dbReference>
<dbReference type="AlphaFoldDB" id="A0A085LZE7"/>
<evidence type="ECO:0000256" key="26">
    <source>
        <dbReference type="ARBA" id="ARBA00023113"/>
    </source>
</evidence>
<dbReference type="Gene3D" id="3.10.10.10">
    <property type="entry name" value="HIV Type 1 Reverse Transcriptase, subunit A, domain 1"/>
    <property type="match status" value="1"/>
</dbReference>
<dbReference type="InterPro" id="IPR036397">
    <property type="entry name" value="RNaseH_sf"/>
</dbReference>
<dbReference type="PROSITE" id="PS50158">
    <property type="entry name" value="ZF_CCHC"/>
    <property type="match status" value="1"/>
</dbReference>
<dbReference type="SUPFAM" id="SSF57756">
    <property type="entry name" value="Retrovirus zinc finger-like domains"/>
    <property type="match status" value="1"/>
</dbReference>
<dbReference type="Gene3D" id="3.10.20.370">
    <property type="match status" value="1"/>
</dbReference>
<comment type="function">
    <text evidence="33">Nucleocapsid protein p11 (NC) forms the nucleocore that coats the retro-elements dimeric RNA. Binds these RNAs through its zinc fingers. Promotes primer tRNA(i)-Met annealing to the multipartite primer-binding site (PBS), dimerization of Ty3 RNA and initiation of reverse transcription.</text>
</comment>
<dbReference type="GO" id="GO:0005524">
    <property type="term" value="F:ATP binding"/>
    <property type="evidence" value="ECO:0007669"/>
    <property type="project" value="UniProtKB-KW"/>
</dbReference>
<evidence type="ECO:0000256" key="30">
    <source>
        <dbReference type="ARBA" id="ARBA00023268"/>
    </source>
</evidence>